<evidence type="ECO:0000256" key="1">
    <source>
        <dbReference type="SAM" id="SignalP"/>
    </source>
</evidence>
<proteinExistence type="predicted"/>
<organism evidence="3 4">
    <name type="scientific">Exidia glandulosa HHB12029</name>
    <dbReference type="NCBI Taxonomy" id="1314781"/>
    <lineage>
        <taxon>Eukaryota</taxon>
        <taxon>Fungi</taxon>
        <taxon>Dikarya</taxon>
        <taxon>Basidiomycota</taxon>
        <taxon>Agaricomycotina</taxon>
        <taxon>Agaricomycetes</taxon>
        <taxon>Auriculariales</taxon>
        <taxon>Exidiaceae</taxon>
        <taxon>Exidia</taxon>
    </lineage>
</organism>
<gene>
    <name evidence="3" type="ORF">EXIGLDRAFT_608932</name>
</gene>
<dbReference type="InterPro" id="IPR015168">
    <property type="entry name" value="SsuA/THI5"/>
</dbReference>
<sequence length="363" mass="37784">MTAGRVLLCALFATRVVALDLEPFVLGAFVQSATFSIANQLGFFIAQGLDVTFAQIPNSTFGYARLLDGTFDMVIGTIDNAVNLRFNQNASLTVVGQLDGGNDIILAGVPSVTSVEDLRGKPIMVDSASSGYVFLLRKILSLFALPPSDYTFQAHPLTSTKVVGGTSLRFANLAAGSLPDGTPVFGTILTYPFTGMAAHLDTPLPELARASTFVAPFSSSSVTVATSAFDDLSPASPHVRATAALLAANRFLASQDPAQIQCSRAAIASELGIAPDSTLLDAEFMAATAPVTGETAQVDFEVNSVGLWSVVDLRAQQQAFAGAGDRFNFVDALQPGPGQLIDNRMGDAAIDIAGTIPVPSSCA</sequence>
<evidence type="ECO:0000313" key="3">
    <source>
        <dbReference type="EMBL" id="KZV96662.1"/>
    </source>
</evidence>
<accession>A0A165KPP8</accession>
<dbReference type="EMBL" id="KV425940">
    <property type="protein sequence ID" value="KZV96662.1"/>
    <property type="molecule type" value="Genomic_DNA"/>
</dbReference>
<protein>
    <recommendedName>
        <fullName evidence="2">SsuA/THI5-like domain-containing protein</fullName>
    </recommendedName>
</protein>
<dbReference type="InParanoid" id="A0A165KPP8"/>
<feature type="chain" id="PRO_5007861003" description="SsuA/THI5-like domain-containing protein" evidence="1">
    <location>
        <begin position="19"/>
        <end position="363"/>
    </location>
</feature>
<keyword evidence="4" id="KW-1185">Reference proteome</keyword>
<dbReference type="STRING" id="1314781.A0A165KPP8"/>
<name>A0A165KPP8_EXIGL</name>
<dbReference type="AlphaFoldDB" id="A0A165KPP8"/>
<dbReference type="Gene3D" id="3.40.190.10">
    <property type="entry name" value="Periplasmic binding protein-like II"/>
    <property type="match status" value="2"/>
</dbReference>
<dbReference type="Pfam" id="PF09084">
    <property type="entry name" value="NMT1"/>
    <property type="match status" value="1"/>
</dbReference>
<evidence type="ECO:0000259" key="2">
    <source>
        <dbReference type="Pfam" id="PF09084"/>
    </source>
</evidence>
<feature type="domain" description="SsuA/THI5-like" evidence="2">
    <location>
        <begin position="32"/>
        <end position="154"/>
    </location>
</feature>
<feature type="signal peptide" evidence="1">
    <location>
        <begin position="1"/>
        <end position="18"/>
    </location>
</feature>
<dbReference type="Proteomes" id="UP000077266">
    <property type="component" value="Unassembled WGS sequence"/>
</dbReference>
<keyword evidence="1" id="KW-0732">Signal</keyword>
<reference evidence="3 4" key="1">
    <citation type="journal article" date="2016" name="Mol. Biol. Evol.">
        <title>Comparative Genomics of Early-Diverging Mushroom-Forming Fungi Provides Insights into the Origins of Lignocellulose Decay Capabilities.</title>
        <authorList>
            <person name="Nagy L.G."/>
            <person name="Riley R."/>
            <person name="Tritt A."/>
            <person name="Adam C."/>
            <person name="Daum C."/>
            <person name="Floudas D."/>
            <person name="Sun H."/>
            <person name="Yadav J.S."/>
            <person name="Pangilinan J."/>
            <person name="Larsson K.H."/>
            <person name="Matsuura K."/>
            <person name="Barry K."/>
            <person name="Labutti K."/>
            <person name="Kuo R."/>
            <person name="Ohm R.A."/>
            <person name="Bhattacharya S.S."/>
            <person name="Shirouzu T."/>
            <person name="Yoshinaga Y."/>
            <person name="Martin F.M."/>
            <person name="Grigoriev I.V."/>
            <person name="Hibbett D.S."/>
        </authorList>
    </citation>
    <scope>NUCLEOTIDE SEQUENCE [LARGE SCALE GENOMIC DNA]</scope>
    <source>
        <strain evidence="3 4">HHB12029</strain>
    </source>
</reference>
<dbReference type="SUPFAM" id="SSF53850">
    <property type="entry name" value="Periplasmic binding protein-like II"/>
    <property type="match status" value="1"/>
</dbReference>
<evidence type="ECO:0000313" key="4">
    <source>
        <dbReference type="Proteomes" id="UP000077266"/>
    </source>
</evidence>
<dbReference type="OrthoDB" id="3471445at2759"/>